<gene>
    <name evidence="1" type="ORF">COJ15_28475</name>
</gene>
<dbReference type="RefSeq" id="WP_098517292.1">
    <property type="nucleotide sequence ID" value="NZ_NUVX01000062.1"/>
</dbReference>
<name>A0A9X6WIC7_BACTU</name>
<protein>
    <submittedName>
        <fullName evidence="1">Uncharacterized protein</fullName>
    </submittedName>
</protein>
<organism evidence="1 2">
    <name type="scientific">Bacillus thuringiensis</name>
    <dbReference type="NCBI Taxonomy" id="1428"/>
    <lineage>
        <taxon>Bacteria</taxon>
        <taxon>Bacillati</taxon>
        <taxon>Bacillota</taxon>
        <taxon>Bacilli</taxon>
        <taxon>Bacillales</taxon>
        <taxon>Bacillaceae</taxon>
        <taxon>Bacillus</taxon>
        <taxon>Bacillus cereus group</taxon>
    </lineage>
</organism>
<dbReference type="Proteomes" id="UP000224003">
    <property type="component" value="Unassembled WGS sequence"/>
</dbReference>
<comment type="caution">
    <text evidence="1">The sequence shown here is derived from an EMBL/GenBank/DDBJ whole genome shotgun (WGS) entry which is preliminary data.</text>
</comment>
<proteinExistence type="predicted"/>
<reference evidence="1 2" key="1">
    <citation type="submission" date="2017-09" db="EMBL/GenBank/DDBJ databases">
        <title>Large-scale bioinformatics analysis of Bacillus genomes uncovers conserved roles of natural products in bacterial physiology.</title>
        <authorList>
            <consortium name="Agbiome Team Llc"/>
            <person name="Bleich R.M."/>
            <person name="Grubbs K.J."/>
            <person name="Santa Maria K.C."/>
            <person name="Allen S.E."/>
            <person name="Farag S."/>
            <person name="Shank E.A."/>
            <person name="Bowers A."/>
        </authorList>
    </citation>
    <scope>NUCLEOTIDE SEQUENCE [LARGE SCALE GENOMIC DNA]</scope>
    <source>
        <strain evidence="1 2">AFS085496</strain>
    </source>
</reference>
<dbReference type="EMBL" id="NUVX01000062">
    <property type="protein sequence ID" value="PFJ33180.1"/>
    <property type="molecule type" value="Genomic_DNA"/>
</dbReference>
<accession>A0A9X6WIC7</accession>
<evidence type="ECO:0000313" key="2">
    <source>
        <dbReference type="Proteomes" id="UP000224003"/>
    </source>
</evidence>
<sequence>MFTLVIGKNSIEKMSFIATHIKTMYSKNTIFILDTTGELTNILNNEGLLVTNKIIEAEIVVSDGVNKTVKEKDLFEKEHVFCISNGDDLEKNFVEKAQRIVLFPVSNPEKMSELLDIPVGYLQDLKPFEPITVI</sequence>
<dbReference type="AlphaFoldDB" id="A0A9X6WIC7"/>
<evidence type="ECO:0000313" key="1">
    <source>
        <dbReference type="EMBL" id="PFJ33180.1"/>
    </source>
</evidence>